<dbReference type="Pfam" id="PF13499">
    <property type="entry name" value="EF-hand_7"/>
    <property type="match status" value="1"/>
</dbReference>
<feature type="domain" description="EF-hand" evidence="4">
    <location>
        <begin position="603"/>
        <end position="638"/>
    </location>
</feature>
<dbReference type="PANTHER" id="PTHR34524">
    <property type="entry name" value="CALCYPHOSIN"/>
    <property type="match status" value="1"/>
</dbReference>
<dbReference type="InterPro" id="IPR051581">
    <property type="entry name" value="Ca-bind"/>
</dbReference>
<sequence length="1267" mass="145606">MRNSWSGSQVSRKPLSDLMRSQQVSIDQDQVSNVASDITDDYTGPSLALFAKIIWSKKLVFTQLAQQGGLRPRVKMSPSELLSLLKRSGVATNMHQLKAFLRYMQVESASPLDIVEAARALGNNESGLTSIEEIDTGEEKFPVFVHTDRYSERVREVLKDTDLKAFFREATLGTGVMDIDSFATAISLKSNGRVRQIEAQKAFEKIANGNENFTEEEFVNAFKNYERPGRTLTHSIKILKNWLRDEKLTTEQGFEYLLRITGANKTLNFDQFVIGLTEFNFSQYELYLLFREIDSKQDGVIDLTEWMNKIYESSGPYQSLRDIVLENNLQTDDLLIKMDLKDKQNIGLAEFASILQKMDPTLTAGKAVDLAKIAIGKQGYVDLQDFLLQLSQKPVDYEGDWKEQILRKIQNHIKGNVEKMKKIFEDADERNNGKLPLADFQHCLHKADIGLPAIEIERLARILDRKGDHLVDYTDFLDHLEGKNLSPPDPLKKTILRLIVFLRQNSLAPAQLLKRLGGNVTIETFAKFIRIKVDKRLDRVTAYEVSNKFDMNHDGIIDIVDLSAALNSKSYASFSRNSPFPTDKLNQERAKGIIRDVRNALIQKRMNYKDAFTAFDTKNNGMLTCKEFSDGIDKVIELSQPVKNGLFAIMDKQGIGLIDYKAFCDVIKEGDVHEKEHGDSWSWETKIIHMIKKWITQEGISIENAFRAFDKDFDGMMSKEDLRQSLVSILKLEEREIPSSRLDRLYKLMDNYKRNSVYLADFKILFEENKVQDWRDSAKQQIGLYLSKKFSDNIRSFEFVSQLTGKITFQHFDKWIQKNQILQGFNLTNELNQQLFASLDFHRKGYLLQHDWDLAFGNISWNKQCLDELKDAIRSTFTDTNNAFSHFQRYAKGSELTISDFSEGVHALIPDRFSSKDINDLWQQIVGPNPGLSFPVFKQAFEDVKFLSRLSFCKSSMKSRSLTRESRRDLKTPFSTLSYRSYEEDPLKRLQSMISVSNTRIENIFSEIDSTSSGKVSSFEFRKALRRLNLGLTAREIDNIVMRCDANNNGIIDWKNFNNQFVKSGVENQIKGIASEKIEKYTENMFSYMLSPRDAFNQFDKERSGYLSFEAFVNLMTKLCKLSKDQIPSFTVLRDLFEIIDLRKDGVLDVKEWISTFKSHAPMPWENSQLYDDVCLSISKHRKGLLLTFEALSGTGFVSFTEAKNIITSILKGTKLPDILWNQILRVALKDGKIDYKFLLEVYKNRALTKQMHPKSTAKPEEISLKA</sequence>
<feature type="domain" description="EF-hand" evidence="4">
    <location>
        <begin position="996"/>
        <end position="1031"/>
    </location>
</feature>
<dbReference type="InterPro" id="IPR002048">
    <property type="entry name" value="EF_hand_dom"/>
</dbReference>
<reference evidence="5" key="1">
    <citation type="submission" date="2021-09" db="EMBL/GenBank/DDBJ databases">
        <authorList>
            <consortium name="AG Swart"/>
            <person name="Singh M."/>
            <person name="Singh A."/>
            <person name="Seah K."/>
            <person name="Emmerich C."/>
        </authorList>
    </citation>
    <scope>NUCLEOTIDE SEQUENCE</scope>
    <source>
        <strain evidence="5">ATCC30299</strain>
    </source>
</reference>
<gene>
    <name evidence="5" type="ORF">BSTOLATCC_MIC10050</name>
</gene>
<evidence type="ECO:0000256" key="3">
    <source>
        <dbReference type="ARBA" id="ARBA00022837"/>
    </source>
</evidence>
<keyword evidence="1" id="KW-0479">Metal-binding</keyword>
<evidence type="ECO:0000313" key="6">
    <source>
        <dbReference type="Proteomes" id="UP001162131"/>
    </source>
</evidence>
<dbReference type="PROSITE" id="PS50222">
    <property type="entry name" value="EF_HAND_2"/>
    <property type="match status" value="7"/>
</dbReference>
<dbReference type="InterPro" id="IPR018247">
    <property type="entry name" value="EF_Hand_1_Ca_BS"/>
</dbReference>
<name>A0AAU9IFR2_9CILI</name>
<evidence type="ECO:0000256" key="2">
    <source>
        <dbReference type="ARBA" id="ARBA00022737"/>
    </source>
</evidence>
<dbReference type="PANTHER" id="PTHR34524:SF6">
    <property type="entry name" value="CALCYPHOSINE LIKE"/>
    <property type="match status" value="1"/>
</dbReference>
<feature type="domain" description="EF-hand" evidence="4">
    <location>
        <begin position="1093"/>
        <end position="1122"/>
    </location>
</feature>
<keyword evidence="3" id="KW-0106">Calcium</keyword>
<evidence type="ECO:0000256" key="1">
    <source>
        <dbReference type="ARBA" id="ARBA00022723"/>
    </source>
</evidence>
<dbReference type="SMART" id="SM00054">
    <property type="entry name" value="EFh"/>
    <property type="match status" value="10"/>
</dbReference>
<dbReference type="Proteomes" id="UP001162131">
    <property type="component" value="Unassembled WGS sequence"/>
</dbReference>
<dbReference type="CDD" id="cd00051">
    <property type="entry name" value="EFh"/>
    <property type="match status" value="1"/>
</dbReference>
<keyword evidence="2" id="KW-0677">Repeat</keyword>
<dbReference type="Pfam" id="PF13833">
    <property type="entry name" value="EF-hand_8"/>
    <property type="match status" value="2"/>
</dbReference>
<feature type="domain" description="EF-hand" evidence="4">
    <location>
        <begin position="415"/>
        <end position="450"/>
    </location>
</feature>
<dbReference type="EMBL" id="CAJZBQ010000011">
    <property type="protein sequence ID" value="CAG9314254.1"/>
    <property type="molecule type" value="Genomic_DNA"/>
</dbReference>
<feature type="domain" description="EF-hand" evidence="4">
    <location>
        <begin position="1128"/>
        <end position="1163"/>
    </location>
</feature>
<protein>
    <recommendedName>
        <fullName evidence="4">EF-hand domain-containing protein</fullName>
    </recommendedName>
</protein>
<evidence type="ECO:0000259" key="4">
    <source>
        <dbReference type="PROSITE" id="PS50222"/>
    </source>
</evidence>
<dbReference type="Gene3D" id="1.10.238.10">
    <property type="entry name" value="EF-hand"/>
    <property type="match status" value="6"/>
</dbReference>
<comment type="caution">
    <text evidence="5">The sequence shown here is derived from an EMBL/GenBank/DDBJ whole genome shotgun (WGS) entry which is preliminary data.</text>
</comment>
<dbReference type="InterPro" id="IPR011992">
    <property type="entry name" value="EF-hand-dom_pair"/>
</dbReference>
<accession>A0AAU9IFR2</accession>
<dbReference type="PROSITE" id="PS00018">
    <property type="entry name" value="EF_HAND_1"/>
    <property type="match status" value="1"/>
</dbReference>
<dbReference type="GO" id="GO:0005509">
    <property type="term" value="F:calcium ion binding"/>
    <property type="evidence" value="ECO:0007669"/>
    <property type="project" value="InterPro"/>
</dbReference>
<feature type="domain" description="EF-hand" evidence="4">
    <location>
        <begin position="1032"/>
        <end position="1067"/>
    </location>
</feature>
<proteinExistence type="predicted"/>
<organism evidence="5 6">
    <name type="scientific">Blepharisma stoltei</name>
    <dbReference type="NCBI Taxonomy" id="1481888"/>
    <lineage>
        <taxon>Eukaryota</taxon>
        <taxon>Sar</taxon>
        <taxon>Alveolata</taxon>
        <taxon>Ciliophora</taxon>
        <taxon>Postciliodesmatophora</taxon>
        <taxon>Heterotrichea</taxon>
        <taxon>Heterotrichida</taxon>
        <taxon>Blepharismidae</taxon>
        <taxon>Blepharisma</taxon>
    </lineage>
</organism>
<dbReference type="Pfam" id="PF13202">
    <property type="entry name" value="EF-hand_5"/>
    <property type="match status" value="2"/>
</dbReference>
<feature type="domain" description="EF-hand" evidence="4">
    <location>
        <begin position="697"/>
        <end position="732"/>
    </location>
</feature>
<dbReference type="SUPFAM" id="SSF47473">
    <property type="entry name" value="EF-hand"/>
    <property type="match status" value="4"/>
</dbReference>
<dbReference type="AlphaFoldDB" id="A0AAU9IFR2"/>
<evidence type="ECO:0000313" key="5">
    <source>
        <dbReference type="EMBL" id="CAG9314254.1"/>
    </source>
</evidence>
<keyword evidence="6" id="KW-1185">Reference proteome</keyword>